<dbReference type="EMBL" id="AP018365">
    <property type="protein sequence ID" value="BBA98351.1"/>
    <property type="molecule type" value="Genomic_DNA"/>
</dbReference>
<dbReference type="Proteomes" id="UP000595703">
    <property type="component" value="Chromosome"/>
</dbReference>
<dbReference type="KEGG" id="arev:RVR_4497"/>
<name>A0A7U3UT98_9ACTN</name>
<reference evidence="1 2" key="1">
    <citation type="journal article" date="2010" name="J. Bacteriol.">
        <title>Biochemical characterization of a novel indole prenyltransferase from Streptomyces sp. SN-593.</title>
        <authorList>
            <person name="Takahashi S."/>
            <person name="Takagi H."/>
            <person name="Toyoda A."/>
            <person name="Uramoto M."/>
            <person name="Nogawa T."/>
            <person name="Ueki M."/>
            <person name="Sakaki Y."/>
            <person name="Osada H."/>
        </authorList>
    </citation>
    <scope>NUCLEOTIDE SEQUENCE [LARGE SCALE GENOMIC DNA]</scope>
    <source>
        <strain evidence="1 2">SN-593</strain>
    </source>
</reference>
<organism evidence="1 2">
    <name type="scientific">Actinacidiphila reveromycinica</name>
    <dbReference type="NCBI Taxonomy" id="659352"/>
    <lineage>
        <taxon>Bacteria</taxon>
        <taxon>Bacillati</taxon>
        <taxon>Actinomycetota</taxon>
        <taxon>Actinomycetes</taxon>
        <taxon>Kitasatosporales</taxon>
        <taxon>Streptomycetaceae</taxon>
        <taxon>Actinacidiphila</taxon>
    </lineage>
</organism>
<gene>
    <name evidence="1" type="ORF">RVR_4497</name>
</gene>
<accession>A0A7U3UT98</accession>
<protein>
    <submittedName>
        <fullName evidence="1">Uncharacterized protein</fullName>
    </submittedName>
</protein>
<evidence type="ECO:0000313" key="1">
    <source>
        <dbReference type="EMBL" id="BBA98351.1"/>
    </source>
</evidence>
<reference evidence="1 2" key="3">
    <citation type="journal article" date="2011" name="Nat. Chem. Biol.">
        <title>Reveromycin A biosynthesis uses RevG and RevJ for stereospecific spiroacetal formation.</title>
        <authorList>
            <person name="Takahashi S."/>
            <person name="Toyoda A."/>
            <person name="Sekiyama Y."/>
            <person name="Takagi H."/>
            <person name="Nogawa T."/>
            <person name="Uramoto M."/>
            <person name="Suzuki R."/>
            <person name="Koshino H."/>
            <person name="Kumano T."/>
            <person name="Panthee S."/>
            <person name="Dairi T."/>
            <person name="Ishikawa J."/>
            <person name="Ikeda H."/>
            <person name="Sakaki Y."/>
            <person name="Osada H."/>
        </authorList>
    </citation>
    <scope>NUCLEOTIDE SEQUENCE [LARGE SCALE GENOMIC DNA]</scope>
    <source>
        <strain evidence="1 2">SN-593</strain>
    </source>
</reference>
<proteinExistence type="predicted"/>
<keyword evidence="2" id="KW-1185">Reference proteome</keyword>
<dbReference type="AlphaFoldDB" id="A0A7U3UT98"/>
<reference evidence="1 2" key="4">
    <citation type="journal article" date="2020" name="Sci. Rep.">
        <title>beta-carboline chemical signals induce reveromycin production through a LuxR family regulator in Streptomyces sp. SN-593.</title>
        <authorList>
            <person name="Panthee S."/>
            <person name="Kito N."/>
            <person name="Hayashi T."/>
            <person name="Shimizu T."/>
            <person name="Ishikawa J."/>
            <person name="Hamamoto H."/>
            <person name="Osada H."/>
            <person name="Takahashi S."/>
        </authorList>
    </citation>
    <scope>NUCLEOTIDE SEQUENCE [LARGE SCALE GENOMIC DNA]</scope>
    <source>
        <strain evidence="1 2">SN-593</strain>
    </source>
</reference>
<reference evidence="1 2" key="2">
    <citation type="journal article" date="2011" name="J. Antibiot.">
        <title>Furaquinocins I and J: novel polyketide isoprenoid hybrid compounds from Streptomyces reveromyceticus SN-593.</title>
        <authorList>
            <person name="Panthee S."/>
            <person name="Takahashi S."/>
            <person name="Takagi H."/>
            <person name="Nogawa T."/>
            <person name="Oowada E."/>
            <person name="Uramoto M."/>
            <person name="Osada H."/>
        </authorList>
    </citation>
    <scope>NUCLEOTIDE SEQUENCE [LARGE SCALE GENOMIC DNA]</scope>
    <source>
        <strain evidence="1 2">SN-593</strain>
    </source>
</reference>
<evidence type="ECO:0000313" key="2">
    <source>
        <dbReference type="Proteomes" id="UP000595703"/>
    </source>
</evidence>
<sequence length="276" mass="28649">MRKYVEAIPGEPLPHGILGACTDIRDVDDVHELLGVEWLSLGCCPVNVWRDPCLDDESPGEESPGPLQKEFCRPSSEHADPITVYAGAECSALGWTYAEARAHAEASLALGEQEAVESGFWSNTLAMSAVDLTPAAGPVSIAQGVAALEGCLAESYGGRGVLHVPAGAAALLGCCNIVSENPATGNLRTLAGNCVIIGAGYSAMNTGPGNLPADPGTAWLYITGPVIIRRGPAETIPDRPGPSVNVRNNDRNVLVERTYVVGTTCTICAVAVTTCP</sequence>